<sequence length="181" mass="20584">MPRCYIALVILLMSSAWAAPQKAFHRLLMFNQQGQLMVVKIKGTDFWVTPGLYSTDEDFSPSRLHTLAGEYGLTINAPVLHGEFVLQFTNDTPDSTRYFYRAVVQGGTTTLPEAISEVRWLSVEDALKTMTFPHINLLTAQIEQHPDSVWQARIKRYQHNGAYKADLVSDFVAIRPIERPE</sequence>
<keyword evidence="3" id="KW-1185">Reference proteome</keyword>
<evidence type="ECO:0000256" key="1">
    <source>
        <dbReference type="SAM" id="SignalP"/>
    </source>
</evidence>
<comment type="caution">
    <text evidence="2">The sequence shown here is derived from an EMBL/GenBank/DDBJ whole genome shotgun (WGS) entry which is preliminary data.</text>
</comment>
<dbReference type="Proteomes" id="UP001520878">
    <property type="component" value="Unassembled WGS sequence"/>
</dbReference>
<feature type="chain" id="PRO_5046779699" description="NUDIX hydrolase" evidence="1">
    <location>
        <begin position="19"/>
        <end position="181"/>
    </location>
</feature>
<name>A0ABS8GCG4_9ALTE</name>
<proteinExistence type="predicted"/>
<keyword evidence="1" id="KW-0732">Signal</keyword>
<dbReference type="RefSeq" id="WP_229162639.1">
    <property type="nucleotide sequence ID" value="NZ_JAJEWP010000007.1"/>
</dbReference>
<organism evidence="2 3">
    <name type="scientific">Fluctibacter halophilus</name>
    <dbReference type="NCBI Taxonomy" id="226011"/>
    <lineage>
        <taxon>Bacteria</taxon>
        <taxon>Pseudomonadati</taxon>
        <taxon>Pseudomonadota</taxon>
        <taxon>Gammaproteobacteria</taxon>
        <taxon>Alteromonadales</taxon>
        <taxon>Alteromonadaceae</taxon>
        <taxon>Fluctibacter</taxon>
    </lineage>
</organism>
<accession>A0ABS8GCG4</accession>
<feature type="signal peptide" evidence="1">
    <location>
        <begin position="1"/>
        <end position="18"/>
    </location>
</feature>
<evidence type="ECO:0000313" key="3">
    <source>
        <dbReference type="Proteomes" id="UP001520878"/>
    </source>
</evidence>
<evidence type="ECO:0008006" key="4">
    <source>
        <dbReference type="Google" id="ProtNLM"/>
    </source>
</evidence>
<dbReference type="SUPFAM" id="SSF55811">
    <property type="entry name" value="Nudix"/>
    <property type="match status" value="1"/>
</dbReference>
<dbReference type="EMBL" id="JAJEWP010000007">
    <property type="protein sequence ID" value="MCC2618094.1"/>
    <property type="molecule type" value="Genomic_DNA"/>
</dbReference>
<protein>
    <recommendedName>
        <fullName evidence="4">NUDIX hydrolase</fullName>
    </recommendedName>
</protein>
<dbReference type="InterPro" id="IPR015797">
    <property type="entry name" value="NUDIX_hydrolase-like_dom_sf"/>
</dbReference>
<dbReference type="Gene3D" id="3.90.79.10">
    <property type="entry name" value="Nucleoside Triphosphate Pyrophosphohydrolase"/>
    <property type="match status" value="1"/>
</dbReference>
<gene>
    <name evidence="2" type="ORF">LJ739_17700</name>
</gene>
<reference evidence="2 3" key="1">
    <citation type="submission" date="2021-10" db="EMBL/GenBank/DDBJ databases">
        <title>Draft genome of Aestuariibacter halophilus JC2043.</title>
        <authorList>
            <person name="Emsley S.A."/>
            <person name="Pfannmuller K.M."/>
            <person name="Ushijima B."/>
            <person name="Saw J.H."/>
            <person name="Videau P."/>
        </authorList>
    </citation>
    <scope>NUCLEOTIDE SEQUENCE [LARGE SCALE GENOMIC DNA]</scope>
    <source>
        <strain evidence="2 3">JC2043</strain>
    </source>
</reference>
<evidence type="ECO:0000313" key="2">
    <source>
        <dbReference type="EMBL" id="MCC2618094.1"/>
    </source>
</evidence>